<keyword evidence="6" id="KW-1185">Reference proteome</keyword>
<dbReference type="PANTHER" id="PTHR42866">
    <property type="entry name" value="3-DEOXY-MANNO-OCTULOSONATE CYTIDYLYLTRANSFERASE"/>
    <property type="match status" value="1"/>
</dbReference>
<dbReference type="EC" id="2.7.7.38" evidence="4"/>
<comment type="subcellular location">
    <subcellularLocation>
        <location evidence="4">Cytoplasm</location>
    </subcellularLocation>
</comment>
<dbReference type="PANTHER" id="PTHR42866:SF2">
    <property type="entry name" value="3-DEOXY-MANNO-OCTULOSONATE CYTIDYLYLTRANSFERASE, MITOCHONDRIAL"/>
    <property type="match status" value="1"/>
</dbReference>
<keyword evidence="2 4" id="KW-0548">Nucleotidyltransferase</keyword>
<accession>A0ABU4RJY9</accession>
<protein>
    <recommendedName>
        <fullName evidence="4">3-deoxy-manno-octulosonate cytidylyltransferase</fullName>
        <ecNumber evidence="4">2.7.7.38</ecNumber>
    </recommendedName>
    <alternativeName>
        <fullName evidence="4">CMP-2-keto-3-deoxyoctulosonic acid synthase</fullName>
        <shortName evidence="4">CKS</shortName>
        <shortName evidence="4">CMP-KDO synthase</shortName>
    </alternativeName>
</protein>
<reference evidence="5 6" key="1">
    <citation type="submission" date="2023-11" db="EMBL/GenBank/DDBJ databases">
        <authorList>
            <person name="Bao R."/>
        </authorList>
    </citation>
    <scope>NUCLEOTIDE SEQUENCE [LARGE SCALE GENOMIC DNA]</scope>
    <source>
        <strain evidence="5 6">PJ23</strain>
    </source>
</reference>
<comment type="catalytic activity">
    <reaction evidence="4">
        <text>3-deoxy-alpha-D-manno-oct-2-ulosonate + CTP = CMP-3-deoxy-beta-D-manno-octulosonate + diphosphate</text>
        <dbReference type="Rhea" id="RHEA:23448"/>
        <dbReference type="ChEBI" id="CHEBI:33019"/>
        <dbReference type="ChEBI" id="CHEBI:37563"/>
        <dbReference type="ChEBI" id="CHEBI:85986"/>
        <dbReference type="ChEBI" id="CHEBI:85987"/>
        <dbReference type="EC" id="2.7.7.38"/>
    </reaction>
</comment>
<evidence type="ECO:0000313" key="5">
    <source>
        <dbReference type="EMBL" id="MDX6804493.1"/>
    </source>
</evidence>
<dbReference type="InterPro" id="IPR004528">
    <property type="entry name" value="KdsB"/>
</dbReference>
<dbReference type="EMBL" id="JAXAFJ010000001">
    <property type="protein sequence ID" value="MDX6804493.1"/>
    <property type="molecule type" value="Genomic_DNA"/>
</dbReference>
<dbReference type="SUPFAM" id="SSF53448">
    <property type="entry name" value="Nucleotide-diphospho-sugar transferases"/>
    <property type="match status" value="1"/>
</dbReference>
<dbReference type="NCBIfam" id="TIGR00466">
    <property type="entry name" value="kdsB"/>
    <property type="match status" value="1"/>
</dbReference>
<dbReference type="Gene3D" id="3.90.550.10">
    <property type="entry name" value="Spore Coat Polysaccharide Biosynthesis Protein SpsA, Chain A"/>
    <property type="match status" value="1"/>
</dbReference>
<proteinExistence type="inferred from homology"/>
<comment type="similarity">
    <text evidence="4">Belongs to the KdsB family.</text>
</comment>
<keyword evidence="4" id="KW-0963">Cytoplasm</keyword>
<comment type="function">
    <text evidence="4">Activates KDO (a required 8-carbon sugar) for incorporation into bacterial lipopolysaccharide in Gram-negative bacteria.</text>
</comment>
<dbReference type="Proteomes" id="UP001274321">
    <property type="component" value="Unassembled WGS sequence"/>
</dbReference>
<sequence length="244" mass="26688">MSSLILIPARLASTRLPGKPLADICGAPMIVHVWRRAVEAEAGEVVVAADSVQIVDAVERAGGRAVLTREDHPSGSDRIFEALQILDPERRHSRIVNVQGDLPTIDPAIIRRAIALLDDEAVDLGTLGAVIRRDEERTDENVVKLVGTGTGDHRRALYFTRATAPWGPGELIHHVGLYVWRRSALERFVSLPPSPLEIRERLEQLRALEAGMRIDAALVDDVPLGVDTPHDLERAREMLGGAVS</sequence>
<name>A0ABU4RJY9_9HYPH</name>
<comment type="caution">
    <text evidence="5">The sequence shown here is derived from an EMBL/GenBank/DDBJ whole genome shotgun (WGS) entry which is preliminary data.</text>
</comment>
<evidence type="ECO:0000256" key="1">
    <source>
        <dbReference type="ARBA" id="ARBA00022679"/>
    </source>
</evidence>
<dbReference type="NCBIfam" id="NF003952">
    <property type="entry name" value="PRK05450.1-5"/>
    <property type="match status" value="1"/>
</dbReference>
<evidence type="ECO:0000256" key="3">
    <source>
        <dbReference type="ARBA" id="ARBA00022985"/>
    </source>
</evidence>
<dbReference type="RefSeq" id="WP_319842621.1">
    <property type="nucleotide sequence ID" value="NZ_JAXAFJ010000001.1"/>
</dbReference>
<dbReference type="InterPro" id="IPR003329">
    <property type="entry name" value="Cytidylyl_trans"/>
</dbReference>
<dbReference type="HAMAP" id="MF_00057">
    <property type="entry name" value="KdsB"/>
    <property type="match status" value="1"/>
</dbReference>
<organism evidence="5 6">
    <name type="scientific">Terrihabitans rhizophilus</name>
    <dbReference type="NCBI Taxonomy" id="3092662"/>
    <lineage>
        <taxon>Bacteria</taxon>
        <taxon>Pseudomonadati</taxon>
        <taxon>Pseudomonadota</taxon>
        <taxon>Alphaproteobacteria</taxon>
        <taxon>Hyphomicrobiales</taxon>
        <taxon>Terrihabitans</taxon>
    </lineage>
</organism>
<evidence type="ECO:0000256" key="2">
    <source>
        <dbReference type="ARBA" id="ARBA00022695"/>
    </source>
</evidence>
<keyword evidence="3 4" id="KW-0448">Lipopolysaccharide biosynthesis</keyword>
<dbReference type="Pfam" id="PF02348">
    <property type="entry name" value="CTP_transf_3"/>
    <property type="match status" value="1"/>
</dbReference>
<keyword evidence="1 4" id="KW-0808">Transferase</keyword>
<evidence type="ECO:0000313" key="6">
    <source>
        <dbReference type="Proteomes" id="UP001274321"/>
    </source>
</evidence>
<comment type="pathway">
    <text evidence="4">Nucleotide-sugar biosynthesis; CMP-3-deoxy-D-manno-octulosonate biosynthesis; CMP-3-deoxy-D-manno-octulosonate from 3-deoxy-D-manno-octulosonate and CTP: step 1/1.</text>
</comment>
<dbReference type="NCBIfam" id="NF003948">
    <property type="entry name" value="PRK05450.1-1"/>
    <property type="match status" value="1"/>
</dbReference>
<gene>
    <name evidence="4" type="primary">kdsB</name>
    <name evidence="5" type="ORF">SCD90_00320</name>
</gene>
<dbReference type="CDD" id="cd02517">
    <property type="entry name" value="CMP-KDO-Synthetase"/>
    <property type="match status" value="1"/>
</dbReference>
<dbReference type="GO" id="GO:0008690">
    <property type="term" value="F:3-deoxy-manno-octulosonate cytidylyltransferase activity"/>
    <property type="evidence" value="ECO:0007669"/>
    <property type="project" value="UniProtKB-EC"/>
</dbReference>
<evidence type="ECO:0000256" key="4">
    <source>
        <dbReference type="HAMAP-Rule" id="MF_00057"/>
    </source>
</evidence>
<dbReference type="InterPro" id="IPR029044">
    <property type="entry name" value="Nucleotide-diphossugar_trans"/>
</dbReference>